<dbReference type="Proteomes" id="UP000290289">
    <property type="component" value="Chromosome 13"/>
</dbReference>
<dbReference type="STRING" id="3750.A0A498I8R1"/>
<gene>
    <name evidence="2" type="ORF">DVH24_001963</name>
</gene>
<reference evidence="2 3" key="1">
    <citation type="submission" date="2018-10" db="EMBL/GenBank/DDBJ databases">
        <title>A high-quality apple genome assembly.</title>
        <authorList>
            <person name="Hu J."/>
        </authorList>
    </citation>
    <scope>NUCLEOTIDE SEQUENCE [LARGE SCALE GENOMIC DNA]</scope>
    <source>
        <strain evidence="3">cv. HFTH1</strain>
        <tissue evidence="2">Young leaf</tissue>
    </source>
</reference>
<feature type="compositionally biased region" description="Polar residues" evidence="1">
    <location>
        <begin position="53"/>
        <end position="68"/>
    </location>
</feature>
<sequence>MELQAYNHGFNEGHRERKAFERRGSKHVGEVFFNGGEVVLEVRSEENNAAKGSPSNGSEYSAPKQSKVGSPAKASAESSSGFSKSVPVSSPSPEFSTASPGKPPKIPTRNESLARRKSLNRSINSKPKPRFGEPSEQGVLLMNY</sequence>
<protein>
    <submittedName>
        <fullName evidence="2">Uncharacterized protein</fullName>
    </submittedName>
</protein>
<evidence type="ECO:0000313" key="2">
    <source>
        <dbReference type="EMBL" id="RXH78445.1"/>
    </source>
</evidence>
<evidence type="ECO:0000313" key="3">
    <source>
        <dbReference type="Proteomes" id="UP000290289"/>
    </source>
</evidence>
<comment type="caution">
    <text evidence="2">The sequence shown here is derived from an EMBL/GenBank/DDBJ whole genome shotgun (WGS) entry which is preliminary data.</text>
</comment>
<organism evidence="2 3">
    <name type="scientific">Malus domestica</name>
    <name type="common">Apple</name>
    <name type="synonym">Pyrus malus</name>
    <dbReference type="NCBI Taxonomy" id="3750"/>
    <lineage>
        <taxon>Eukaryota</taxon>
        <taxon>Viridiplantae</taxon>
        <taxon>Streptophyta</taxon>
        <taxon>Embryophyta</taxon>
        <taxon>Tracheophyta</taxon>
        <taxon>Spermatophyta</taxon>
        <taxon>Magnoliopsida</taxon>
        <taxon>eudicotyledons</taxon>
        <taxon>Gunneridae</taxon>
        <taxon>Pentapetalae</taxon>
        <taxon>rosids</taxon>
        <taxon>fabids</taxon>
        <taxon>Rosales</taxon>
        <taxon>Rosaceae</taxon>
        <taxon>Amygdaloideae</taxon>
        <taxon>Maleae</taxon>
        <taxon>Malus</taxon>
    </lineage>
</organism>
<accession>A0A498I8R1</accession>
<keyword evidence="3" id="KW-1185">Reference proteome</keyword>
<name>A0A498I8R1_MALDO</name>
<feature type="region of interest" description="Disordered" evidence="1">
    <location>
        <begin position="1"/>
        <end position="25"/>
    </location>
</feature>
<feature type="region of interest" description="Disordered" evidence="1">
    <location>
        <begin position="44"/>
        <end position="144"/>
    </location>
</feature>
<feature type="compositionally biased region" description="Low complexity" evidence="1">
    <location>
        <begin position="72"/>
        <end position="96"/>
    </location>
</feature>
<evidence type="ECO:0000256" key="1">
    <source>
        <dbReference type="SAM" id="MobiDB-lite"/>
    </source>
</evidence>
<dbReference type="EMBL" id="RDQH01000339">
    <property type="protein sequence ID" value="RXH78445.1"/>
    <property type="molecule type" value="Genomic_DNA"/>
</dbReference>
<proteinExistence type="predicted"/>
<dbReference type="AlphaFoldDB" id="A0A498I8R1"/>
<feature type="compositionally biased region" description="Basic and acidic residues" evidence="1">
    <location>
        <begin position="11"/>
        <end position="25"/>
    </location>
</feature>